<organism evidence="1 2">
    <name type="scientific">Scortum barcoo</name>
    <name type="common">barcoo grunter</name>
    <dbReference type="NCBI Taxonomy" id="214431"/>
    <lineage>
        <taxon>Eukaryota</taxon>
        <taxon>Metazoa</taxon>
        <taxon>Chordata</taxon>
        <taxon>Craniata</taxon>
        <taxon>Vertebrata</taxon>
        <taxon>Euteleostomi</taxon>
        <taxon>Actinopterygii</taxon>
        <taxon>Neopterygii</taxon>
        <taxon>Teleostei</taxon>
        <taxon>Neoteleostei</taxon>
        <taxon>Acanthomorphata</taxon>
        <taxon>Eupercaria</taxon>
        <taxon>Centrarchiformes</taxon>
        <taxon>Terapontoidei</taxon>
        <taxon>Terapontidae</taxon>
        <taxon>Scortum</taxon>
    </lineage>
</organism>
<evidence type="ECO:0000313" key="1">
    <source>
        <dbReference type="EMBL" id="KAI3359471.1"/>
    </source>
</evidence>
<gene>
    <name evidence="1" type="ORF">L3Q82_013775</name>
</gene>
<feature type="non-terminal residue" evidence="1">
    <location>
        <position position="590"/>
    </location>
</feature>
<proteinExistence type="predicted"/>
<name>A0ACB8VV50_9TELE</name>
<dbReference type="EMBL" id="CM041547">
    <property type="protein sequence ID" value="KAI3359471.1"/>
    <property type="molecule type" value="Genomic_DNA"/>
</dbReference>
<reference evidence="1" key="1">
    <citation type="submission" date="2022-04" db="EMBL/GenBank/DDBJ databases">
        <title>Jade perch genome.</title>
        <authorList>
            <person name="Chao B."/>
        </authorList>
    </citation>
    <scope>NUCLEOTIDE SEQUENCE</scope>
    <source>
        <strain evidence="1">CB-2022</strain>
    </source>
</reference>
<protein>
    <submittedName>
        <fullName evidence="1">Uncharacterized protein</fullName>
    </submittedName>
</protein>
<dbReference type="Proteomes" id="UP000831701">
    <property type="component" value="Chromosome 17"/>
</dbReference>
<comment type="caution">
    <text evidence="1">The sequence shown here is derived from an EMBL/GenBank/DDBJ whole genome shotgun (WGS) entry which is preliminary data.</text>
</comment>
<keyword evidence="2" id="KW-1185">Reference proteome</keyword>
<evidence type="ECO:0000313" key="2">
    <source>
        <dbReference type="Proteomes" id="UP000831701"/>
    </source>
</evidence>
<accession>A0ACB8VV50</accession>
<sequence>MAGHSPSGFFGRQQNSWFHLSQQVFQVLKQQEQPQTITLPPPYFTVVMAFIRLVMLSASLVLLLLWTTSLAQSHDLLLTNRVRRDQPFETREKVKGTFEVVNDALSAIKDISESNKWGESVKDYLKKLAKFASVAPGCISAIFSGINAVLAFIPQDNPVLNAVKEGFAEVNRKLDSISIQISNLAVDVEWFNYASVYSQDEVRILSAWRKLAEFCESSKSAQSREEKLRLSEIFINYYEYTGTEASVANLYHYLTVSNTSLSGNLNQLMKKKFRCDIREIGRYNFFFNSLLVQGAVLNEVYWTLIGLDPSNKEDNRAEMFQNVYAAQSAVVDFCLDNYEKYMKEDVVKIAKENSPDNKQAIADQVKKELDDKYDWYKWVVLVYDTDQEANYKLFELTKIPVGKLTIAVGHTMKAQAQELYGGPLIQGATRCFEGQNCDIQGRLHSCKFLLPSTPQSPGSTILPLRDYIKATHVVYGTTHVERLIPLQQVDFSWGGYTSQISVHYSRRMLACSSQTCWNNGRCKRLLDSNDYLCECQSGYYGETCREKMDLSVIKEAVAPYPLLTVTSTSARMKMIESKLEQILRTVNDRC</sequence>